<dbReference type="OrthoDB" id="26387at2759"/>
<keyword evidence="6 10" id="KW-0833">Ubl conjugation pathway</keyword>
<dbReference type="InterPro" id="IPR036390">
    <property type="entry name" value="WH_DNA-bd_sf"/>
</dbReference>
<dbReference type="GO" id="GO:0008270">
    <property type="term" value="F:zinc ion binding"/>
    <property type="evidence" value="ECO:0007669"/>
    <property type="project" value="UniProtKB-UniRule"/>
</dbReference>
<evidence type="ECO:0000256" key="3">
    <source>
        <dbReference type="ARBA" id="ARBA00022679"/>
    </source>
</evidence>
<feature type="region of interest" description="Disordered" evidence="11">
    <location>
        <begin position="1141"/>
        <end position="1167"/>
    </location>
</feature>
<dbReference type="EC" id="2.3.2.27" evidence="10"/>
<dbReference type="Pfam" id="PF02207">
    <property type="entry name" value="zf-UBR"/>
    <property type="match status" value="1"/>
</dbReference>
<dbReference type="CDD" id="cd16482">
    <property type="entry name" value="RING-H2_UBR1-like"/>
    <property type="match status" value="1"/>
</dbReference>
<dbReference type="FunFam" id="2.10.110.30:FF:000001">
    <property type="entry name" value="E3 ubiquitin-protein ligase UBR2 isoform 1"/>
    <property type="match status" value="1"/>
</dbReference>
<comment type="similarity">
    <text evidence="8 10">Belongs to the E3 ubiquitin-protein ligase UBR1-like family.</text>
</comment>
<dbReference type="Gene3D" id="3.30.1390.10">
    <property type="match status" value="1"/>
</dbReference>
<dbReference type="InterPro" id="IPR003769">
    <property type="entry name" value="ClpS_core"/>
</dbReference>
<accession>A0A067MP62</accession>
<dbReference type="InterPro" id="IPR003126">
    <property type="entry name" value="Znf_UBR"/>
</dbReference>
<feature type="zinc finger region" description="UBR-type" evidence="9">
    <location>
        <begin position="83"/>
        <end position="155"/>
    </location>
</feature>
<name>A0A067MP62_BOTB1</name>
<evidence type="ECO:0000256" key="11">
    <source>
        <dbReference type="SAM" id="MobiDB-lite"/>
    </source>
</evidence>
<keyword evidence="5 10" id="KW-0863">Zinc-finger</keyword>
<feature type="region of interest" description="Disordered" evidence="11">
    <location>
        <begin position="1329"/>
        <end position="1348"/>
    </location>
</feature>
<dbReference type="CDD" id="cd19673">
    <property type="entry name" value="UBR-box_UBR3"/>
    <property type="match status" value="1"/>
</dbReference>
<organism evidence="13 14">
    <name type="scientific">Botryobasidium botryosum (strain FD-172 SS1)</name>
    <dbReference type="NCBI Taxonomy" id="930990"/>
    <lineage>
        <taxon>Eukaryota</taxon>
        <taxon>Fungi</taxon>
        <taxon>Dikarya</taxon>
        <taxon>Basidiomycota</taxon>
        <taxon>Agaricomycotina</taxon>
        <taxon>Agaricomycetes</taxon>
        <taxon>Cantharellales</taxon>
        <taxon>Botryobasidiaceae</taxon>
        <taxon>Botryobasidium</taxon>
    </lineage>
</organism>
<evidence type="ECO:0000313" key="14">
    <source>
        <dbReference type="Proteomes" id="UP000027195"/>
    </source>
</evidence>
<dbReference type="EMBL" id="KL198023">
    <property type="protein sequence ID" value="KDQ17558.1"/>
    <property type="molecule type" value="Genomic_DNA"/>
</dbReference>
<dbReference type="Pfam" id="PF02617">
    <property type="entry name" value="ClpS"/>
    <property type="match status" value="1"/>
</dbReference>
<evidence type="ECO:0000256" key="9">
    <source>
        <dbReference type="PROSITE-ProRule" id="PRU00508"/>
    </source>
</evidence>
<evidence type="ECO:0000256" key="6">
    <source>
        <dbReference type="ARBA" id="ARBA00022786"/>
    </source>
</evidence>
<dbReference type="GO" id="GO:0016567">
    <property type="term" value="P:protein ubiquitination"/>
    <property type="evidence" value="ECO:0007669"/>
    <property type="project" value="UniProtKB-UniRule"/>
</dbReference>
<dbReference type="GO" id="GO:0061630">
    <property type="term" value="F:ubiquitin protein ligase activity"/>
    <property type="evidence" value="ECO:0007669"/>
    <property type="project" value="UniProtKB-UniRule"/>
</dbReference>
<evidence type="ECO:0000256" key="10">
    <source>
        <dbReference type="RuleBase" id="RU366018"/>
    </source>
</evidence>
<dbReference type="InterPro" id="IPR055194">
    <property type="entry name" value="UBR1-like_WH"/>
</dbReference>
<dbReference type="Gene3D" id="1.10.10.2670">
    <property type="entry name" value="E3 ubiquitin-protein ligase"/>
    <property type="match status" value="1"/>
</dbReference>
<keyword evidence="7 10" id="KW-0862">Zinc</keyword>
<dbReference type="Pfam" id="PF18995">
    <property type="entry name" value="PRT6_C"/>
    <property type="match status" value="1"/>
</dbReference>
<evidence type="ECO:0000256" key="1">
    <source>
        <dbReference type="ARBA" id="ARBA00000900"/>
    </source>
</evidence>
<dbReference type="PANTHER" id="PTHR21497">
    <property type="entry name" value="UBIQUITIN LIGASE E3 ALPHA-RELATED"/>
    <property type="match status" value="1"/>
</dbReference>
<dbReference type="HOGENOM" id="CLU_000684_0_0_1"/>
<dbReference type="SMART" id="SM00396">
    <property type="entry name" value="ZnF_UBR1"/>
    <property type="match status" value="1"/>
</dbReference>
<feature type="domain" description="UBR-type" evidence="12">
    <location>
        <begin position="83"/>
        <end position="155"/>
    </location>
</feature>
<dbReference type="Gene3D" id="2.10.110.30">
    <property type="match status" value="1"/>
</dbReference>
<gene>
    <name evidence="13" type="ORF">BOTBODRAFT_185706</name>
</gene>
<evidence type="ECO:0000313" key="13">
    <source>
        <dbReference type="EMBL" id="KDQ17558.1"/>
    </source>
</evidence>
<dbReference type="InterPro" id="IPR044046">
    <property type="entry name" value="E3_ligase_UBR-like_C"/>
</dbReference>
<comment type="function">
    <text evidence="10">Ubiquitin ligase protein which is a component of the N-end rule pathway. Recognizes and binds to proteins bearing specific N-terminal residues that are destabilizing according to the N-end rule, leading to their ubiquitination and subsequent degradation.</text>
</comment>
<dbReference type="InterPro" id="IPR014719">
    <property type="entry name" value="Ribosomal_bL12_C/ClpS-like"/>
</dbReference>
<dbReference type="PROSITE" id="PS51157">
    <property type="entry name" value="ZF_UBR"/>
    <property type="match status" value="1"/>
</dbReference>
<dbReference type="UniPathway" id="UPA00143"/>
<dbReference type="GO" id="GO:0005737">
    <property type="term" value="C:cytoplasm"/>
    <property type="evidence" value="ECO:0007669"/>
    <property type="project" value="TreeGrafter"/>
</dbReference>
<dbReference type="SUPFAM" id="SSF54736">
    <property type="entry name" value="ClpS-like"/>
    <property type="match status" value="1"/>
</dbReference>
<dbReference type="InterPro" id="IPR042065">
    <property type="entry name" value="E3_ELL-like"/>
</dbReference>
<evidence type="ECO:0000256" key="4">
    <source>
        <dbReference type="ARBA" id="ARBA00022723"/>
    </source>
</evidence>
<evidence type="ECO:0000256" key="8">
    <source>
        <dbReference type="ARBA" id="ARBA00046341"/>
    </source>
</evidence>
<keyword evidence="4 10" id="KW-0479">Metal-binding</keyword>
<dbReference type="GO" id="GO:0000151">
    <property type="term" value="C:ubiquitin ligase complex"/>
    <property type="evidence" value="ECO:0007669"/>
    <property type="project" value="TreeGrafter"/>
</dbReference>
<dbReference type="InParanoid" id="A0A067MP62"/>
<dbReference type="PANTHER" id="PTHR21497:SF24">
    <property type="entry name" value="E3 UBIQUITIN-PROTEIN LIGASE UBR1"/>
    <property type="match status" value="1"/>
</dbReference>
<sequence>MNFRAPTDTIARLRFVLENIPSPQRYQWSTAKRTEVLKELYASFWGTHQETFMVRTPLPPGVLLSQIQQESPTFSDPVESLGQPCGHIFKKGENCYRCRDCGLDDSCVLCSQCFHSSDHTDHNVTFYLTQQPGGCCDCGDPEAWKTPITCQYHRSPERSLAPSWRPQPVRSAIPQDLRDSMSRTIAYALDFVLDTLDFSPEEMTHPTTEPELKSQVTACPTPTDSYAVVLWNDEKHSFDDVIHHVQDATGCSPQAASDVADRVDAEGRDIVEISLSIPRLLHIAQTIAQIDLGVTVRRVFDTCREEISATIIEWLLDLSSCRIGSDAVTIREIIAAELYTSRKKDSSSLTSNPDAGKVYGEIEKPARLHWMFLYHTRLWKRPRLNLKQLYVALLSISRDHKLAIATHFATVYHRIIDAYLLVDREIETSIKYFAVQLFTVPSVAAHLVRNNDIITRLHSIITAFFTNQVTDKRLTLPPNRVAEIDVDSAPFRSKRFMPVFSDLRYICTNSTVQELISSNPLYIMQFCKVCQLFMGVNPNKRAAATHVEYETDSWINVFNVTLSLSRVVKVYGEAFVKGTTQQLVYVIAHVIGFILSVCTLSERQLDRMKYFPIAFHDVEFNGALYNIVDFDVLTGWVSFHHSLHWLLAELFKHVDLLRDEALSEIGYRNLSDVITRNIRDQAFLIVLDFPLRVLAMTAQIRNGLWVRNGFAIRGQLLHYRDFMLRELCYDQDVYILQCCFVILDPSIVIVSVLDRFQLLDWFSGGTEHPVYEGPQLSGMVEEFLYLLITCLSETGSATNLQMHDIVKREIVHGLALGPCTHTDLTKRVAERIAEEASFDRALKEVSNFKAPDGISDSGIYELKDEMYDEVNPFFFHYTRNRREEVEGILKARQQKKTGETTPVLVPKPLGITSGPFSILSLVFHSDVLLQVIFFLLHNVVSYTNSADVASPSVDALVDQGLHLVMLALVEQPEPFSQLAARKSFKEGRTLIHELSDMELNDKFRSSKPKVEWCLTKMAGYVPSQVGLLRRKPEASEDRTSKEDAKKRAAKARQEAIMKQFAAAQKTFFDNFDEDDMDDEGDETLDAEPAESLGVCIMCQEDVDRSRPFGALGLIQPSKTLRWFPEGDSFIETLAETISGPSTWDRPLATSQHAPTAAEKGKQKRQARPVSKFGFTGFPPKYFRFGLHNSFCGHFMHMDCFAAYNHSIGQRHQQQPQRNHPENIERREFVCPLCKSLGNVILPIPEHPPLIKPSLTAEKSVMADWMRAVGIEALKAPLDRKLAALQYPNGTGEFVFWSAEDSDYPRPRDDLGWDDGYKMLTTLRTAAQNVSSQSAHLRDRRDPPSGERGAGMYLPEDLCAYTISSIEVAQRGIGNAGSSIAHNMNDTTIRLIRSTLACLSGLAALQFRDRPDGGRTAIRLALLKRVLPEWVREFKQPLLLRDPFAVLVESAAVASDMLQPMTVLLYYASLARTTIGLLMQFHQAKVPSMLPPADKQYSHIFGDVGIFVRSVARHAPQLDQVVEYILSALTEARFERLLYAHSLPFLRRAAILKRAITTTTLPTPSPTNEPDEYVRLLDLLEIPPLRDLAQHESILNALGGWSAHFGHAYSPAQATIKLEYTGSYNLTQLPYALDSLIDEGTALVCKRCNTAPTDAAICMLCGAICCFQLHCCVDPDNQAQGECNMHTRECGGIIGLYFLVKRCAMLYLSAENGTFGPSPYLDIHGEVDMAMRRGHWQYIHPQRMEELRKTWLNHGIPTYIARKLEPIADTGGWDTV</sequence>
<dbReference type="FunCoup" id="A0A067MP62">
    <property type="interactions" value="357"/>
</dbReference>
<protein>
    <recommendedName>
        <fullName evidence="10">E3 ubiquitin-protein ligase</fullName>
        <ecNumber evidence="10">2.3.2.27</ecNumber>
    </recommendedName>
</protein>
<dbReference type="SUPFAM" id="SSF46785">
    <property type="entry name" value="Winged helix' DNA-binding domain"/>
    <property type="match status" value="1"/>
</dbReference>
<evidence type="ECO:0000256" key="7">
    <source>
        <dbReference type="ARBA" id="ARBA00022833"/>
    </source>
</evidence>
<proteinExistence type="inferred from homology"/>
<dbReference type="InterPro" id="IPR039164">
    <property type="entry name" value="UBR1-like"/>
</dbReference>
<dbReference type="GO" id="GO:0071596">
    <property type="term" value="P:ubiquitin-dependent protein catabolic process via the N-end rule pathway"/>
    <property type="evidence" value="ECO:0007669"/>
    <property type="project" value="UniProtKB-UniRule"/>
</dbReference>
<reference evidence="14" key="1">
    <citation type="journal article" date="2014" name="Proc. Natl. Acad. Sci. U.S.A.">
        <title>Extensive sampling of basidiomycete genomes demonstrates inadequacy of the white-rot/brown-rot paradigm for wood decay fungi.</title>
        <authorList>
            <person name="Riley R."/>
            <person name="Salamov A.A."/>
            <person name="Brown D.W."/>
            <person name="Nagy L.G."/>
            <person name="Floudas D."/>
            <person name="Held B.W."/>
            <person name="Levasseur A."/>
            <person name="Lombard V."/>
            <person name="Morin E."/>
            <person name="Otillar R."/>
            <person name="Lindquist E.A."/>
            <person name="Sun H."/>
            <person name="LaButti K.M."/>
            <person name="Schmutz J."/>
            <person name="Jabbour D."/>
            <person name="Luo H."/>
            <person name="Baker S.E."/>
            <person name="Pisabarro A.G."/>
            <person name="Walton J.D."/>
            <person name="Blanchette R.A."/>
            <person name="Henrissat B."/>
            <person name="Martin F."/>
            <person name="Cullen D."/>
            <person name="Hibbett D.S."/>
            <person name="Grigoriev I.V."/>
        </authorList>
    </citation>
    <scope>NUCLEOTIDE SEQUENCE [LARGE SCALE GENOMIC DNA]</scope>
    <source>
        <strain evidence="14">FD-172 SS1</strain>
    </source>
</reference>
<dbReference type="STRING" id="930990.A0A067MP62"/>
<evidence type="ECO:0000256" key="2">
    <source>
        <dbReference type="ARBA" id="ARBA00004906"/>
    </source>
</evidence>
<evidence type="ECO:0000259" key="12">
    <source>
        <dbReference type="PROSITE" id="PS51157"/>
    </source>
</evidence>
<comment type="catalytic activity">
    <reaction evidence="1 10">
        <text>S-ubiquitinyl-[E2 ubiquitin-conjugating enzyme]-L-cysteine + [acceptor protein]-L-lysine = [E2 ubiquitin-conjugating enzyme]-L-cysteine + N(6)-ubiquitinyl-[acceptor protein]-L-lysine.</text>
        <dbReference type="EC" id="2.3.2.27"/>
    </reaction>
</comment>
<feature type="compositionally biased region" description="Basic and acidic residues" evidence="11">
    <location>
        <begin position="1335"/>
        <end position="1344"/>
    </location>
</feature>
<keyword evidence="3 10" id="KW-0808">Transferase</keyword>
<keyword evidence="14" id="KW-1185">Reference proteome</keyword>
<evidence type="ECO:0000256" key="5">
    <source>
        <dbReference type="ARBA" id="ARBA00022771"/>
    </source>
</evidence>
<dbReference type="Proteomes" id="UP000027195">
    <property type="component" value="Unassembled WGS sequence"/>
</dbReference>
<dbReference type="Pfam" id="PF22960">
    <property type="entry name" value="WHD_UBR1"/>
    <property type="match status" value="1"/>
</dbReference>
<comment type="pathway">
    <text evidence="2 10">Protein modification; protein ubiquitination.</text>
</comment>